<evidence type="ECO:0000259" key="2">
    <source>
        <dbReference type="Pfam" id="PF08789"/>
    </source>
</evidence>
<name>A0ABW5JM59_9BACT</name>
<dbReference type="InterPro" id="IPR014897">
    <property type="entry name" value="PBCV_basic_adap"/>
</dbReference>
<feature type="domain" description="PBCV-specific basic adaptor" evidence="2">
    <location>
        <begin position="22"/>
        <end position="43"/>
    </location>
</feature>
<protein>
    <recommendedName>
        <fullName evidence="2">PBCV-specific basic adaptor domain-containing protein</fullName>
    </recommendedName>
</protein>
<organism evidence="3 4">
    <name type="scientific">Gracilimonas halophila</name>
    <dbReference type="NCBI Taxonomy" id="1834464"/>
    <lineage>
        <taxon>Bacteria</taxon>
        <taxon>Pseudomonadati</taxon>
        <taxon>Balneolota</taxon>
        <taxon>Balneolia</taxon>
        <taxon>Balneolales</taxon>
        <taxon>Balneolaceae</taxon>
        <taxon>Gracilimonas</taxon>
    </lineage>
</organism>
<feature type="compositionally biased region" description="Basic residues" evidence="1">
    <location>
        <begin position="7"/>
        <end position="19"/>
    </location>
</feature>
<dbReference type="RefSeq" id="WP_390301175.1">
    <property type="nucleotide sequence ID" value="NZ_JBHULI010000024.1"/>
</dbReference>
<dbReference type="Pfam" id="PF08789">
    <property type="entry name" value="PBCV_basic_adap"/>
    <property type="match status" value="1"/>
</dbReference>
<evidence type="ECO:0000313" key="4">
    <source>
        <dbReference type="Proteomes" id="UP001597460"/>
    </source>
</evidence>
<reference evidence="4" key="1">
    <citation type="journal article" date="2019" name="Int. J. Syst. Evol. Microbiol.">
        <title>The Global Catalogue of Microorganisms (GCM) 10K type strain sequencing project: providing services to taxonomists for standard genome sequencing and annotation.</title>
        <authorList>
            <consortium name="The Broad Institute Genomics Platform"/>
            <consortium name="The Broad Institute Genome Sequencing Center for Infectious Disease"/>
            <person name="Wu L."/>
            <person name="Ma J."/>
        </authorList>
    </citation>
    <scope>NUCLEOTIDE SEQUENCE [LARGE SCALE GENOMIC DNA]</scope>
    <source>
        <strain evidence="4">KCTC 52042</strain>
    </source>
</reference>
<sequence length="50" mass="5691">MSNDRKKINKRLSKNRKPIRVGPRGGKYYISDNGNKVYVTKAVGKTTTNH</sequence>
<evidence type="ECO:0000313" key="3">
    <source>
        <dbReference type="EMBL" id="MFD2532558.1"/>
    </source>
</evidence>
<proteinExistence type="predicted"/>
<gene>
    <name evidence="3" type="ORF">ACFSVN_08895</name>
</gene>
<dbReference type="EMBL" id="JBHULI010000024">
    <property type="protein sequence ID" value="MFD2532558.1"/>
    <property type="molecule type" value="Genomic_DNA"/>
</dbReference>
<keyword evidence="4" id="KW-1185">Reference proteome</keyword>
<accession>A0ABW5JM59</accession>
<dbReference type="Proteomes" id="UP001597460">
    <property type="component" value="Unassembled WGS sequence"/>
</dbReference>
<evidence type="ECO:0000256" key="1">
    <source>
        <dbReference type="SAM" id="MobiDB-lite"/>
    </source>
</evidence>
<feature type="region of interest" description="Disordered" evidence="1">
    <location>
        <begin position="1"/>
        <end position="27"/>
    </location>
</feature>
<comment type="caution">
    <text evidence="3">The sequence shown here is derived from an EMBL/GenBank/DDBJ whole genome shotgun (WGS) entry which is preliminary data.</text>
</comment>